<reference evidence="4" key="1">
    <citation type="journal article" date="2019" name="Int. J. Syst. Evol. Microbiol.">
        <title>The Global Catalogue of Microorganisms (GCM) 10K type strain sequencing project: providing services to taxonomists for standard genome sequencing and annotation.</title>
        <authorList>
            <consortium name="The Broad Institute Genomics Platform"/>
            <consortium name="The Broad Institute Genome Sequencing Center for Infectious Disease"/>
            <person name="Wu L."/>
            <person name="Ma J."/>
        </authorList>
    </citation>
    <scope>NUCLEOTIDE SEQUENCE [LARGE SCALE GENOMIC DNA]</scope>
    <source>
        <strain evidence="4">CCUG 58938</strain>
    </source>
</reference>
<dbReference type="SUPFAM" id="SSF52317">
    <property type="entry name" value="Class I glutamine amidotransferase-like"/>
    <property type="match status" value="1"/>
</dbReference>
<evidence type="ECO:0000256" key="1">
    <source>
        <dbReference type="SAM" id="Phobius"/>
    </source>
</evidence>
<gene>
    <name evidence="3" type="ORF">ACFQ21_10610</name>
</gene>
<keyword evidence="1" id="KW-1133">Transmembrane helix</keyword>
<evidence type="ECO:0000259" key="2">
    <source>
        <dbReference type="Pfam" id="PF07584"/>
    </source>
</evidence>
<feature type="transmembrane region" description="Helical" evidence="1">
    <location>
        <begin position="56"/>
        <end position="78"/>
    </location>
</feature>
<evidence type="ECO:0000313" key="3">
    <source>
        <dbReference type="EMBL" id="MFD0999763.1"/>
    </source>
</evidence>
<proteinExistence type="predicted"/>
<name>A0ABW3K3E7_9BACT</name>
<comment type="caution">
    <text evidence="3">The sequence shown here is derived from an EMBL/GenBank/DDBJ whole genome shotgun (WGS) entry which is preliminary data.</text>
</comment>
<keyword evidence="1" id="KW-0812">Transmembrane</keyword>
<keyword evidence="4" id="KW-1185">Reference proteome</keyword>
<dbReference type="NCBIfam" id="TIGR02226">
    <property type="entry name" value="two_anch"/>
    <property type="match status" value="1"/>
</dbReference>
<dbReference type="PANTHER" id="PTHR37464">
    <property type="entry name" value="BLL2463 PROTEIN"/>
    <property type="match status" value="1"/>
</dbReference>
<dbReference type="InterPro" id="IPR029062">
    <property type="entry name" value="Class_I_gatase-like"/>
</dbReference>
<dbReference type="RefSeq" id="WP_377578751.1">
    <property type="nucleotide sequence ID" value="NZ_JBHTKA010000003.1"/>
</dbReference>
<accession>A0ABW3K3E7</accession>
<keyword evidence="1" id="KW-0472">Membrane</keyword>
<dbReference type="PANTHER" id="PTHR37464:SF1">
    <property type="entry name" value="BLL2463 PROTEIN"/>
    <property type="match status" value="1"/>
</dbReference>
<dbReference type="Pfam" id="PF07584">
    <property type="entry name" value="BatA"/>
    <property type="match status" value="1"/>
</dbReference>
<sequence length="665" mass="75116">MNFLYPSFLWALGVLSVPIIIHLFNFRRTTRIYFSNNRFLKQVKEATTAKRRLKHYLILASRLLFLFFLVITFCQPIIPAKNQLTNDHAIVLYLDNSQSMSAQMEDKVRGLDAGIAFVKNIVSLFPPDTRYKLITNDFAPFSNSFKTKSEILDLLTQVRLSPVSRTMQEVTDRIRQQGAAHEREVFWISDFQKSTLGAIPTTLDSATQWHLVPIRFASLSNIFIDSAYLENPFAASGEKNVLRVKVRNDGKRDVDQLSLKLTINNIQSGAATLDVPQGGVAETTFDLATGLTGLNKAQITFNDFPVSFDNEFFFALNFTDKIKVVEIKKDNEPTPVEKVYGNKLVFSYHGFAVSNFNYNELAQADLVVVNGLNTVDPSLTNALSDYINKGGTLLLVPGTQPDVNNLKNLAQVAGLNAAPKGELADLDRPDFSNPFFENVFEEKSISLAMPKASRVLDWGNDRAAILRFKNDLPFLSLFNRGGKIYILASALDRDFTDFHQHALFVPVMYRIAASARRNETKHYYTLRENLITLRLDSIKNDEPLKLVGKEEVIPGQRKVGDRVFMEVPKFSIEQGFYKIASQRDTIGLLAFNLDKEESLMDQYPGEEIKTRVGGGNNISIFTASTSDTFSNEIKERYLGTPLWKYALLLALLFIITEVLLIRFLK</sequence>
<feature type="transmembrane region" description="Helical" evidence="1">
    <location>
        <begin position="6"/>
        <end position="26"/>
    </location>
</feature>
<dbReference type="InterPro" id="IPR011933">
    <property type="entry name" value="Double_TM_dom"/>
</dbReference>
<organism evidence="3 4">
    <name type="scientific">Ohtaekwangia kribbensis</name>
    <dbReference type="NCBI Taxonomy" id="688913"/>
    <lineage>
        <taxon>Bacteria</taxon>
        <taxon>Pseudomonadati</taxon>
        <taxon>Bacteroidota</taxon>
        <taxon>Cytophagia</taxon>
        <taxon>Cytophagales</taxon>
        <taxon>Fulvivirgaceae</taxon>
        <taxon>Ohtaekwangia</taxon>
    </lineage>
</organism>
<dbReference type="Proteomes" id="UP001597112">
    <property type="component" value="Unassembled WGS sequence"/>
</dbReference>
<feature type="transmembrane region" description="Helical" evidence="1">
    <location>
        <begin position="642"/>
        <end position="664"/>
    </location>
</feature>
<evidence type="ECO:0000313" key="4">
    <source>
        <dbReference type="Proteomes" id="UP001597112"/>
    </source>
</evidence>
<feature type="domain" description="Aerotolerance regulator N-terminal" evidence="2">
    <location>
        <begin position="1"/>
        <end position="76"/>
    </location>
</feature>
<dbReference type="InterPro" id="IPR024163">
    <property type="entry name" value="Aerotolerance_reg_N"/>
</dbReference>
<protein>
    <submittedName>
        <fullName evidence="3">BatA domain-containing protein</fullName>
    </submittedName>
</protein>
<dbReference type="EMBL" id="JBHTKA010000003">
    <property type="protein sequence ID" value="MFD0999763.1"/>
    <property type="molecule type" value="Genomic_DNA"/>
</dbReference>